<dbReference type="PANTHER" id="PTHR11908:SF157">
    <property type="entry name" value="XANTHINE DEHYDROGENASE SUBUNIT D-RELATED"/>
    <property type="match status" value="1"/>
</dbReference>
<feature type="domain" description="Aldehyde oxidase/xanthine dehydrogenase a/b hammerhead" evidence="1">
    <location>
        <begin position="24"/>
        <end position="130"/>
    </location>
</feature>
<dbReference type="GO" id="GO:0016491">
    <property type="term" value="F:oxidoreductase activity"/>
    <property type="evidence" value="ECO:0007669"/>
    <property type="project" value="InterPro"/>
</dbReference>
<name>A0A398CKM1_9BACL</name>
<gene>
    <name evidence="2" type="ORF">D3H35_11185</name>
</gene>
<dbReference type="InterPro" id="IPR036856">
    <property type="entry name" value="Ald_Oxase/Xan_DH_a/b_sf"/>
</dbReference>
<sequence length="167" mass="18192">MGLVTKEKSGSRWRIRPDGPAKVTGSLVYLTDMRHPDELIGAVLRSEHPHALIRSISTEKAVALPGVHAVLTWRDVPGLNGFGIAKPDQPVFCEDKVRYVGDAVAAVAADSREIAAEALALIEVDYELLPVVDEALPFRFGNVPATTPHPSRVLLRHLAKPAPLRER</sequence>
<dbReference type="Gene3D" id="3.90.1170.50">
    <property type="entry name" value="Aldehyde oxidase/xanthine dehydrogenase, a/b hammerhead"/>
    <property type="match status" value="1"/>
</dbReference>
<dbReference type="AlphaFoldDB" id="A0A398CKM1"/>
<dbReference type="Pfam" id="PF01315">
    <property type="entry name" value="Ald_Xan_dh_C"/>
    <property type="match status" value="1"/>
</dbReference>
<dbReference type="Gene3D" id="3.30.365.10">
    <property type="entry name" value="Aldehyde oxidase/xanthine dehydrogenase, molybdopterin binding domain"/>
    <property type="match status" value="1"/>
</dbReference>
<dbReference type="GO" id="GO:0005506">
    <property type="term" value="F:iron ion binding"/>
    <property type="evidence" value="ECO:0007669"/>
    <property type="project" value="InterPro"/>
</dbReference>
<dbReference type="RefSeq" id="WP_119149350.1">
    <property type="nucleotide sequence ID" value="NZ_QXJM01000037.1"/>
</dbReference>
<keyword evidence="3" id="KW-1185">Reference proteome</keyword>
<evidence type="ECO:0000313" key="2">
    <source>
        <dbReference type="EMBL" id="RIE03263.1"/>
    </source>
</evidence>
<evidence type="ECO:0000259" key="1">
    <source>
        <dbReference type="SMART" id="SM01008"/>
    </source>
</evidence>
<dbReference type="PANTHER" id="PTHR11908">
    <property type="entry name" value="XANTHINE DEHYDROGENASE"/>
    <property type="match status" value="1"/>
</dbReference>
<evidence type="ECO:0000313" key="3">
    <source>
        <dbReference type="Proteomes" id="UP000266340"/>
    </source>
</evidence>
<reference evidence="2 3" key="1">
    <citation type="submission" date="2018-09" db="EMBL/GenBank/DDBJ databases">
        <title>Cohnella cavernae sp. nov., isolated from a karst cave.</title>
        <authorList>
            <person name="Zhu H."/>
        </authorList>
    </citation>
    <scope>NUCLEOTIDE SEQUENCE [LARGE SCALE GENOMIC DNA]</scope>
    <source>
        <strain evidence="2 3">K2E09-144</strain>
    </source>
</reference>
<dbReference type="InterPro" id="IPR016208">
    <property type="entry name" value="Ald_Oxase/xanthine_DH-like"/>
</dbReference>
<dbReference type="SMART" id="SM01008">
    <property type="entry name" value="Ald_Xan_dh_C"/>
    <property type="match status" value="1"/>
</dbReference>
<dbReference type="Proteomes" id="UP000266340">
    <property type="component" value="Unassembled WGS sequence"/>
</dbReference>
<dbReference type="InterPro" id="IPR000674">
    <property type="entry name" value="Ald_Oxase/Xan_DH_a/b"/>
</dbReference>
<dbReference type="SUPFAM" id="SSF54665">
    <property type="entry name" value="CO dehydrogenase molybdoprotein N-domain-like"/>
    <property type="match status" value="1"/>
</dbReference>
<accession>A0A398CKM1</accession>
<comment type="caution">
    <text evidence="2">The sequence shown here is derived from an EMBL/GenBank/DDBJ whole genome shotgun (WGS) entry which is preliminary data.</text>
</comment>
<organism evidence="2 3">
    <name type="scientific">Cohnella faecalis</name>
    <dbReference type="NCBI Taxonomy" id="2315694"/>
    <lineage>
        <taxon>Bacteria</taxon>
        <taxon>Bacillati</taxon>
        <taxon>Bacillota</taxon>
        <taxon>Bacilli</taxon>
        <taxon>Bacillales</taxon>
        <taxon>Paenibacillaceae</taxon>
        <taxon>Cohnella</taxon>
    </lineage>
</organism>
<protein>
    <recommendedName>
        <fullName evidence="1">Aldehyde oxidase/xanthine dehydrogenase a/b hammerhead domain-containing protein</fullName>
    </recommendedName>
</protein>
<dbReference type="EMBL" id="QXJM01000037">
    <property type="protein sequence ID" value="RIE03263.1"/>
    <property type="molecule type" value="Genomic_DNA"/>
</dbReference>
<dbReference type="OrthoDB" id="9759099at2"/>
<proteinExistence type="predicted"/>